<evidence type="ECO:0000313" key="4">
    <source>
        <dbReference type="Proteomes" id="UP000198561"/>
    </source>
</evidence>
<sequence length="262" mass="28633">MKTYLLLRQRTMRAAILASFLFLTSAMSSAQIVKTYASSQTNQVLGVCLGCGVLNPQNAVGSNENDYSTLQVSVGLLARTEQTLIFPTTNIANNTNKLVLAIGSNGTPLSAQLLGGVSIETFNGDVSNNDYQSLSTKLIKLGDTDPSKGEIEMTMNIPFDRIKINVNSGLLNIGGELRVYYAYQYKDPFINFMAHSQDGLFTLDKNVAAEGSEVTLTNTSGKEVFRSKLTSHTFNTQQPQGVYIMKLQTKEGKTYSKKVIIK</sequence>
<dbReference type="Proteomes" id="UP000198561">
    <property type="component" value="Unassembled WGS sequence"/>
</dbReference>
<reference evidence="3 4" key="1">
    <citation type="submission" date="2016-10" db="EMBL/GenBank/DDBJ databases">
        <authorList>
            <person name="de Groot N.N."/>
        </authorList>
    </citation>
    <scope>NUCLEOTIDE SEQUENCE [LARGE SCALE GENOMIC DNA]</scope>
    <source>
        <strain evidence="3 4">DSM 23031</strain>
    </source>
</reference>
<keyword evidence="1 2" id="KW-0732">Signal</keyword>
<proteinExistence type="predicted"/>
<dbReference type="OrthoDB" id="1236981at2"/>
<dbReference type="InterPro" id="IPR026444">
    <property type="entry name" value="Secre_tail"/>
</dbReference>
<organism evidence="3 4">
    <name type="scientific">Chryseobacterium culicis</name>
    <dbReference type="NCBI Taxonomy" id="680127"/>
    <lineage>
        <taxon>Bacteria</taxon>
        <taxon>Pseudomonadati</taxon>
        <taxon>Bacteroidota</taxon>
        <taxon>Flavobacteriia</taxon>
        <taxon>Flavobacteriales</taxon>
        <taxon>Weeksellaceae</taxon>
        <taxon>Chryseobacterium group</taxon>
        <taxon>Chryseobacterium</taxon>
    </lineage>
</organism>
<dbReference type="AlphaFoldDB" id="A0A1H6HHS6"/>
<dbReference type="STRING" id="680127.SAMN05421593_2675"/>
<dbReference type="EMBL" id="FNWQ01000003">
    <property type="protein sequence ID" value="SEH34652.1"/>
    <property type="molecule type" value="Genomic_DNA"/>
</dbReference>
<feature type="chain" id="PRO_5011513669" evidence="2">
    <location>
        <begin position="31"/>
        <end position="262"/>
    </location>
</feature>
<accession>A0A1H6HHS6</accession>
<gene>
    <name evidence="3" type="ORF">SAMN05421593_2675</name>
</gene>
<feature type="signal peptide" evidence="2">
    <location>
        <begin position="1"/>
        <end position="30"/>
    </location>
</feature>
<evidence type="ECO:0000256" key="1">
    <source>
        <dbReference type="ARBA" id="ARBA00022729"/>
    </source>
</evidence>
<evidence type="ECO:0000256" key="2">
    <source>
        <dbReference type="SAM" id="SignalP"/>
    </source>
</evidence>
<dbReference type="RefSeq" id="WP_089692727.1">
    <property type="nucleotide sequence ID" value="NZ_DALZIY010000003.1"/>
</dbReference>
<dbReference type="NCBIfam" id="TIGR04183">
    <property type="entry name" value="Por_Secre_tail"/>
    <property type="match status" value="1"/>
</dbReference>
<protein>
    <submittedName>
        <fullName evidence="3">Por secretion system C-terminal sorting domain-containing protein</fullName>
    </submittedName>
</protein>
<name>A0A1H6HHS6_CHRCI</name>
<evidence type="ECO:0000313" key="3">
    <source>
        <dbReference type="EMBL" id="SEH34652.1"/>
    </source>
</evidence>